<evidence type="ECO:0000256" key="7">
    <source>
        <dbReference type="ARBA" id="ARBA00022840"/>
    </source>
</evidence>
<organism evidence="11 12">
    <name type="scientific">Erythrobacter longus</name>
    <dbReference type="NCBI Taxonomy" id="1044"/>
    <lineage>
        <taxon>Bacteria</taxon>
        <taxon>Pseudomonadati</taxon>
        <taxon>Pseudomonadota</taxon>
        <taxon>Alphaproteobacteria</taxon>
        <taxon>Sphingomonadales</taxon>
        <taxon>Erythrobacteraceae</taxon>
        <taxon>Erythrobacter/Porphyrobacter group</taxon>
        <taxon>Erythrobacter</taxon>
    </lineage>
</organism>
<accession>A0A074MF25</accession>
<evidence type="ECO:0000256" key="6">
    <source>
        <dbReference type="ARBA" id="ARBA00022777"/>
    </source>
</evidence>
<feature type="domain" description="Signal transduction histidine kinase subgroup 3 dimerisation and phosphoacceptor" evidence="10">
    <location>
        <begin position="173"/>
        <end position="234"/>
    </location>
</feature>
<dbReference type="GO" id="GO:0000155">
    <property type="term" value="F:phosphorelay sensor kinase activity"/>
    <property type="evidence" value="ECO:0007669"/>
    <property type="project" value="InterPro"/>
</dbReference>
<dbReference type="CDD" id="cd16917">
    <property type="entry name" value="HATPase_UhpB-NarQ-NarX-like"/>
    <property type="match status" value="1"/>
</dbReference>
<dbReference type="Proteomes" id="UP000027647">
    <property type="component" value="Unassembled WGS sequence"/>
</dbReference>
<keyword evidence="6" id="KW-0418">Kinase</keyword>
<dbReference type="eggNOG" id="COG4564">
    <property type="taxonomic scope" value="Bacteria"/>
</dbReference>
<evidence type="ECO:0000256" key="8">
    <source>
        <dbReference type="ARBA" id="ARBA00023012"/>
    </source>
</evidence>
<evidence type="ECO:0000256" key="5">
    <source>
        <dbReference type="ARBA" id="ARBA00022741"/>
    </source>
</evidence>
<evidence type="ECO:0000313" key="12">
    <source>
        <dbReference type="Proteomes" id="UP000027647"/>
    </source>
</evidence>
<dbReference type="STRING" id="1044.EH31_05095"/>
<protein>
    <recommendedName>
        <fullName evidence="2">histidine kinase</fullName>
        <ecNumber evidence="2">2.7.13.3</ecNumber>
    </recommendedName>
</protein>
<dbReference type="InterPro" id="IPR011712">
    <property type="entry name" value="Sig_transdc_His_kin_sub3_dim/P"/>
</dbReference>
<name>A0A074MF25_ERYLO</name>
<comment type="catalytic activity">
    <reaction evidence="1">
        <text>ATP + protein L-histidine = ADP + protein N-phospho-L-histidine.</text>
        <dbReference type="EC" id="2.7.13.3"/>
    </reaction>
</comment>
<comment type="caution">
    <text evidence="11">The sequence shown here is derived from an EMBL/GenBank/DDBJ whole genome shotgun (WGS) entry which is preliminary data.</text>
</comment>
<dbReference type="Pfam" id="PF07730">
    <property type="entry name" value="HisKA_3"/>
    <property type="match status" value="1"/>
</dbReference>
<reference evidence="11 12" key="1">
    <citation type="submission" date="2014-04" db="EMBL/GenBank/DDBJ databases">
        <title>A comprehensive comparison of genomes of Erythrobacter spp. strains.</title>
        <authorList>
            <person name="Zheng Q."/>
        </authorList>
    </citation>
    <scope>NUCLEOTIDE SEQUENCE [LARGE SCALE GENOMIC DNA]</scope>
    <source>
        <strain evidence="11 12">DSM 6997</strain>
    </source>
</reference>
<gene>
    <name evidence="11" type="ORF">EH31_05095</name>
</gene>
<keyword evidence="4" id="KW-0808">Transferase</keyword>
<keyword evidence="8" id="KW-0902">Two-component regulatory system</keyword>
<evidence type="ECO:0000259" key="10">
    <source>
        <dbReference type="Pfam" id="PF07730"/>
    </source>
</evidence>
<dbReference type="Pfam" id="PF02518">
    <property type="entry name" value="HATPase_c"/>
    <property type="match status" value="1"/>
</dbReference>
<keyword evidence="7" id="KW-0067">ATP-binding</keyword>
<dbReference type="AlphaFoldDB" id="A0A074MF25"/>
<dbReference type="Gene3D" id="3.30.565.10">
    <property type="entry name" value="Histidine kinase-like ATPase, C-terminal domain"/>
    <property type="match status" value="1"/>
</dbReference>
<feature type="domain" description="Histidine kinase/HSP90-like ATPase" evidence="9">
    <location>
        <begin position="274"/>
        <end position="369"/>
    </location>
</feature>
<dbReference type="GO" id="GO:0046983">
    <property type="term" value="F:protein dimerization activity"/>
    <property type="evidence" value="ECO:0007669"/>
    <property type="project" value="InterPro"/>
</dbReference>
<dbReference type="InterPro" id="IPR036890">
    <property type="entry name" value="HATPase_C_sf"/>
</dbReference>
<dbReference type="EMBL" id="JMIW01000001">
    <property type="protein sequence ID" value="KEO92049.1"/>
    <property type="molecule type" value="Genomic_DNA"/>
</dbReference>
<dbReference type="InterPro" id="IPR050482">
    <property type="entry name" value="Sensor_HK_TwoCompSys"/>
</dbReference>
<evidence type="ECO:0000256" key="1">
    <source>
        <dbReference type="ARBA" id="ARBA00000085"/>
    </source>
</evidence>
<dbReference type="EC" id="2.7.13.3" evidence="2"/>
<evidence type="ECO:0000256" key="4">
    <source>
        <dbReference type="ARBA" id="ARBA00022679"/>
    </source>
</evidence>
<dbReference type="SUPFAM" id="SSF55874">
    <property type="entry name" value="ATPase domain of HSP90 chaperone/DNA topoisomerase II/histidine kinase"/>
    <property type="match status" value="1"/>
</dbReference>
<sequence>MQDQLPVLPSDGETIAELRELYRAAESRAARLRLLSVSARELAEATSISLDASVDRCAQRLAFFVGCRGGKVLHCATPLVETQSLGPDTIPIKAPGGQSAPIAWLIIDGFKGLDGIRDEEDRDVFRMELDLIGLTIDRITKERERAGLVAKLQEREKTLGKLLDQIFTAQEEERRRVSHELHDGVAQTATALVRILESPGAGNNGGEGAINPAEVARSLVSELRRVIAGLRPTLLDDLGLVPALQALAESLEDEGYEVSQILTRSDLRLSPLVETAVFRVAQEAVTNIRKHAGGPCDVTVQALFDTDPLILRIEDCGAGPSEETRKAGALAGNNVGIEVMKERMAAIGGSLEWGAGPECGVYVEARFPAQV</sequence>
<dbReference type="GO" id="GO:0005524">
    <property type="term" value="F:ATP binding"/>
    <property type="evidence" value="ECO:0007669"/>
    <property type="project" value="UniProtKB-KW"/>
</dbReference>
<keyword evidence="12" id="KW-1185">Reference proteome</keyword>
<dbReference type="PANTHER" id="PTHR24421">
    <property type="entry name" value="NITRATE/NITRITE SENSOR PROTEIN NARX-RELATED"/>
    <property type="match status" value="1"/>
</dbReference>
<keyword evidence="3" id="KW-0597">Phosphoprotein</keyword>
<evidence type="ECO:0000259" key="9">
    <source>
        <dbReference type="Pfam" id="PF02518"/>
    </source>
</evidence>
<dbReference type="InterPro" id="IPR003594">
    <property type="entry name" value="HATPase_dom"/>
</dbReference>
<dbReference type="OrthoDB" id="9797605at2"/>
<evidence type="ECO:0000313" key="11">
    <source>
        <dbReference type="EMBL" id="KEO92049.1"/>
    </source>
</evidence>
<proteinExistence type="predicted"/>
<keyword evidence="5" id="KW-0547">Nucleotide-binding</keyword>
<evidence type="ECO:0000256" key="2">
    <source>
        <dbReference type="ARBA" id="ARBA00012438"/>
    </source>
</evidence>
<dbReference type="RefSeq" id="WP_034958425.1">
    <property type="nucleotide sequence ID" value="NZ_JMIW01000001.1"/>
</dbReference>
<evidence type="ECO:0000256" key="3">
    <source>
        <dbReference type="ARBA" id="ARBA00022553"/>
    </source>
</evidence>
<dbReference type="PANTHER" id="PTHR24421:SF10">
    <property type="entry name" value="NITRATE_NITRITE SENSOR PROTEIN NARQ"/>
    <property type="match status" value="1"/>
</dbReference>
<dbReference type="GO" id="GO:0016020">
    <property type="term" value="C:membrane"/>
    <property type="evidence" value="ECO:0007669"/>
    <property type="project" value="InterPro"/>
</dbReference>